<keyword evidence="2" id="KW-1185">Reference proteome</keyword>
<reference evidence="1" key="1">
    <citation type="submission" date="2019-11" db="EMBL/GenBank/DDBJ databases">
        <title>Nori genome reveals adaptations in red seaweeds to the harsh intertidal environment.</title>
        <authorList>
            <person name="Wang D."/>
            <person name="Mao Y."/>
        </authorList>
    </citation>
    <scope>NUCLEOTIDE SEQUENCE</scope>
    <source>
        <tissue evidence="1">Gametophyte</tissue>
    </source>
</reference>
<evidence type="ECO:0000313" key="1">
    <source>
        <dbReference type="EMBL" id="KAK1858433.1"/>
    </source>
</evidence>
<organism evidence="1 2">
    <name type="scientific">Pyropia yezoensis</name>
    <name type="common">Susabi-nori</name>
    <name type="synonym">Porphyra yezoensis</name>
    <dbReference type="NCBI Taxonomy" id="2788"/>
    <lineage>
        <taxon>Eukaryota</taxon>
        <taxon>Rhodophyta</taxon>
        <taxon>Bangiophyceae</taxon>
        <taxon>Bangiales</taxon>
        <taxon>Bangiaceae</taxon>
        <taxon>Pyropia</taxon>
    </lineage>
</organism>
<proteinExistence type="predicted"/>
<dbReference type="EMBL" id="CM020618">
    <property type="protein sequence ID" value="KAK1858433.1"/>
    <property type="molecule type" value="Genomic_DNA"/>
</dbReference>
<accession>A0ACC3BLD8</accession>
<name>A0ACC3BLD8_PYRYE</name>
<protein>
    <submittedName>
        <fullName evidence="1">Uncharacterized protein</fullName>
    </submittedName>
</protein>
<evidence type="ECO:0000313" key="2">
    <source>
        <dbReference type="Proteomes" id="UP000798662"/>
    </source>
</evidence>
<sequence length="718" mass="72104">MAAGGARLAAAARLARHAAAGGRASRGGIPGGVGGRGGGLGNRCAISLPGGCVLPRTGGRGRVGGGGGGGCGGGGGGCAVAGVGAVAAATVGGVRHSAAGATHPPRPVNERCLEYRPGSPEVAKLKAALASMRAAAPHHIPLVINGEAVHTPPPHRTLHAIPHDTDSPALASTAAATPALLVAAMDGARDAAAAGWAAAPQAQRSAVFLRAAHLLGTDAWRWRVAAAAVLAMGKTAWQAEIDAVAETADFWRFGAAAADDLAARSGGVGLPSERGGLVQTPGGWNWCEARPLEGFVACMSPFNFISIGVNLPSAPALVGNTTLWSPAPATTLPAYLLLLLLTEAGLPPGVIQFVPGPAEGFVETVTSSPDLAGVHFTGSTPTFDRLVTAVGSRTSTYRSYPRLVGETGGKNFHLLHVSCGSDGGADGAGGDRRLREAVAATLRAAFEYSGQKCSACSRLYVPSSLWPAVRTLLLEGLEAVRVGSPEDLTNFTGAVVDGRAWERIMGVLRRAAADPGVEVLAGGGGSADGGWFVEPTLLLATDHDSEVMREEIFGPVLAVSVFPDGVEGSSGAANGVAATNGEASANPPGEGGAPPPPSPAASTPATEAAWEAVCARIDGSSRYALTGSVFAADRTALAAAVAQLRHAAGNLYLNAPSTGAVVGQQPFGGSRKSGTNDKSGTSVNLGRWVSIRCVREAWGGGLEVARLHMGDDEERSAG</sequence>
<dbReference type="Proteomes" id="UP000798662">
    <property type="component" value="Chromosome 1"/>
</dbReference>
<comment type="caution">
    <text evidence="1">The sequence shown here is derived from an EMBL/GenBank/DDBJ whole genome shotgun (WGS) entry which is preliminary data.</text>
</comment>
<gene>
    <name evidence="1" type="ORF">I4F81_001038</name>
</gene>